<evidence type="ECO:0000256" key="1">
    <source>
        <dbReference type="ARBA" id="ARBA00004141"/>
    </source>
</evidence>
<dbReference type="GO" id="GO:0016020">
    <property type="term" value="C:membrane"/>
    <property type="evidence" value="ECO:0007669"/>
    <property type="project" value="UniProtKB-SubCell"/>
</dbReference>
<evidence type="ECO:0000259" key="6">
    <source>
        <dbReference type="Pfam" id="PF00916"/>
    </source>
</evidence>
<protein>
    <recommendedName>
        <fullName evidence="6">SLC26A/SulP transporter domain-containing protein</fullName>
    </recommendedName>
</protein>
<dbReference type="AlphaFoldDB" id="A0A6U3T358"/>
<dbReference type="InterPro" id="IPR001902">
    <property type="entry name" value="SLC26A/SulP_fam"/>
</dbReference>
<feature type="transmembrane region" description="Helical" evidence="5">
    <location>
        <begin position="113"/>
        <end position="132"/>
    </location>
</feature>
<dbReference type="Pfam" id="PF00916">
    <property type="entry name" value="Sulfate_transp"/>
    <property type="match status" value="1"/>
</dbReference>
<feature type="transmembrane region" description="Helical" evidence="5">
    <location>
        <begin position="312"/>
        <end position="334"/>
    </location>
</feature>
<reference evidence="7" key="1">
    <citation type="submission" date="2021-01" db="EMBL/GenBank/DDBJ databases">
        <authorList>
            <person name="Corre E."/>
            <person name="Pelletier E."/>
            <person name="Niang G."/>
            <person name="Scheremetjew M."/>
            <person name="Finn R."/>
            <person name="Kale V."/>
            <person name="Holt S."/>
            <person name="Cochrane G."/>
            <person name="Meng A."/>
            <person name="Brown T."/>
            <person name="Cohen L."/>
        </authorList>
    </citation>
    <scope>NUCLEOTIDE SEQUENCE</scope>
    <source>
        <strain evidence="7">Pop2</strain>
    </source>
</reference>
<name>A0A6U3T358_9STRA</name>
<comment type="subcellular location">
    <subcellularLocation>
        <location evidence="1">Membrane</location>
        <topology evidence="1">Multi-pass membrane protein</topology>
    </subcellularLocation>
</comment>
<feature type="domain" description="SLC26A/SulP transporter" evidence="6">
    <location>
        <begin position="26"/>
        <end position="426"/>
    </location>
</feature>
<keyword evidence="2 5" id="KW-0812">Transmembrane</keyword>
<dbReference type="PANTHER" id="PTHR11814">
    <property type="entry name" value="SULFATE TRANSPORTER"/>
    <property type="match status" value="1"/>
</dbReference>
<organism evidence="7">
    <name type="scientific">Ditylum brightwellii</name>
    <dbReference type="NCBI Taxonomy" id="49249"/>
    <lineage>
        <taxon>Eukaryota</taxon>
        <taxon>Sar</taxon>
        <taxon>Stramenopiles</taxon>
        <taxon>Ochrophyta</taxon>
        <taxon>Bacillariophyta</taxon>
        <taxon>Mediophyceae</taxon>
        <taxon>Lithodesmiophycidae</taxon>
        <taxon>Lithodesmiales</taxon>
        <taxon>Lithodesmiaceae</taxon>
        <taxon>Ditylum</taxon>
    </lineage>
</organism>
<evidence type="ECO:0000313" key="7">
    <source>
        <dbReference type="EMBL" id="CAD9345296.1"/>
    </source>
</evidence>
<dbReference type="GO" id="GO:0055085">
    <property type="term" value="P:transmembrane transport"/>
    <property type="evidence" value="ECO:0007669"/>
    <property type="project" value="InterPro"/>
</dbReference>
<accession>A0A6U3T358</accession>
<feature type="transmembrane region" description="Helical" evidence="5">
    <location>
        <begin position="378"/>
        <end position="398"/>
    </location>
</feature>
<dbReference type="EMBL" id="HBGN01029115">
    <property type="protein sequence ID" value="CAD9345296.1"/>
    <property type="molecule type" value="Transcribed_RNA"/>
</dbReference>
<keyword evidence="3 5" id="KW-1133">Transmembrane helix</keyword>
<dbReference type="InterPro" id="IPR011547">
    <property type="entry name" value="SLC26A/SulP_dom"/>
</dbReference>
<feature type="transmembrane region" description="Helical" evidence="5">
    <location>
        <begin position="442"/>
        <end position="470"/>
    </location>
</feature>
<feature type="transmembrane region" description="Helical" evidence="5">
    <location>
        <begin position="410"/>
        <end position="430"/>
    </location>
</feature>
<evidence type="ECO:0000256" key="4">
    <source>
        <dbReference type="ARBA" id="ARBA00023136"/>
    </source>
</evidence>
<evidence type="ECO:0000256" key="2">
    <source>
        <dbReference type="ARBA" id="ARBA00022692"/>
    </source>
</evidence>
<feature type="transmembrane region" description="Helical" evidence="5">
    <location>
        <begin position="209"/>
        <end position="227"/>
    </location>
</feature>
<proteinExistence type="predicted"/>
<keyword evidence="4 5" id="KW-0472">Membrane</keyword>
<sequence>MCKPTSKAQTQTVAKAMGPPSFNPMRDILAGSIMAATSVPQLIAYAETVGYAGYRGLATAGPSLFAWGLSTGSPWMNCGVTSITALMAKTDLDGESFVAEYGEEEYVRLVSAYSLYVGMASIILGVVGFGKLCGKTPKPVKAGFKWGCAVGVVASAIPNGLFGKGAKELKSLVASSFVNGAVKWMKMNVPAATGAVNVTNLLFAISSPHLWTIVPAILFLISTVFVMKASKLLPKWLPPGTEVIIAVAAATLYSMNSNYEGGIVGDIPTLDPDAGMSFLDGKIKIPVEIVDVKSLLMDVPVVDRFGGSWPMLALSATLFAAVNFLSIMGIASGFETENNIPWSAPRELIAQGIACGVAGATGSAPVSGSMSRSLVSRMAGTTSQMACLVTALFWIYMMPYMSVMSPTPKAALSAVIISAVVKSVVIPASLLDLSGIDSVVGWGTGILTAVTSPTIGFGSGVILHIVLSVFRTKEKTA</sequence>
<evidence type="ECO:0000256" key="5">
    <source>
        <dbReference type="SAM" id="Phobius"/>
    </source>
</evidence>
<evidence type="ECO:0000256" key="3">
    <source>
        <dbReference type="ARBA" id="ARBA00022989"/>
    </source>
</evidence>
<gene>
    <name evidence="7" type="ORF">DBRI1063_LOCUS18775</name>
</gene>